<protein>
    <recommendedName>
        <fullName evidence="5">Type IV secretion protein DotG</fullName>
    </recommendedName>
</protein>
<evidence type="ECO:0000313" key="3">
    <source>
        <dbReference type="EMBL" id="RCK07830.1"/>
    </source>
</evidence>
<evidence type="ECO:0000313" key="4">
    <source>
        <dbReference type="Proteomes" id="UP000252419"/>
    </source>
</evidence>
<feature type="transmembrane region" description="Helical" evidence="2">
    <location>
        <begin position="26"/>
        <end position="44"/>
    </location>
</feature>
<dbReference type="CDD" id="cd16431">
    <property type="entry name" value="IcmE"/>
    <property type="match status" value="1"/>
</dbReference>
<dbReference type="AlphaFoldDB" id="A0A367UIH3"/>
<sequence length="422" mass="44390">MSDQGNTAERRENGYKRIFKDKGSRVMIITVGLVILGAAAYAFLSKPNVEADVSSIRRPPMVSGNTQGGEAVSLEYKRNLEIADDQRAKQAEKVGGSAMPTLVASPVGSDVPISFDLTPEPQPKPDVVVPQRPAAESPKPVANAVKSTATTVSPKEKVVLDEEQQKAVQNMAKYLTEMTKGYGTSTPSETTIYYNPSKKKDVATDNIAGGWSGGVQTAGYSAPQGGYSATQEFVPTFTPPVAGSILYARTIGMVSSDVPGPVIAEILQGPYTNARLIGSFTANDFGMVITFSTMTVSYTENGKKKSVVVPIEAVAVDTTHLGTSVASDVDRHLFQKIALGFASSFVEGLGSAVGKAGSTTVNSANGSSTTTNPLLSTDDKLLVAAGEAAKRTGSILDREFINRKTTVTVDAEMPFGLLFLGS</sequence>
<evidence type="ECO:0000256" key="1">
    <source>
        <dbReference type="SAM" id="MobiDB-lite"/>
    </source>
</evidence>
<keyword evidence="2" id="KW-1133">Transmembrane helix</keyword>
<feature type="region of interest" description="Disordered" evidence="1">
    <location>
        <begin position="130"/>
        <end position="149"/>
    </location>
</feature>
<dbReference type="Proteomes" id="UP000252419">
    <property type="component" value="Unassembled WGS sequence"/>
</dbReference>
<gene>
    <name evidence="3" type="ORF">TH5_02030</name>
</gene>
<organism evidence="3 4">
    <name type="scientific">Thalassospira xianhensis MCCC 1A02616</name>
    <dbReference type="NCBI Taxonomy" id="1177929"/>
    <lineage>
        <taxon>Bacteria</taxon>
        <taxon>Pseudomonadati</taxon>
        <taxon>Pseudomonadota</taxon>
        <taxon>Alphaproteobacteria</taxon>
        <taxon>Rhodospirillales</taxon>
        <taxon>Thalassospiraceae</taxon>
        <taxon>Thalassospira</taxon>
    </lineage>
</organism>
<proteinExistence type="predicted"/>
<reference evidence="3 4" key="1">
    <citation type="submission" date="2014-07" db="EMBL/GenBank/DDBJ databases">
        <title>Draft genome sequence of Thalassospira xianhensis P-4 (MCCC 1A02616).</title>
        <authorList>
            <person name="Lai Q."/>
            <person name="Shao Z."/>
        </authorList>
    </citation>
    <scope>NUCLEOTIDE SEQUENCE [LARGE SCALE GENOMIC DNA]</scope>
    <source>
        <strain evidence="3 4">MCCC 1A02616</strain>
    </source>
</reference>
<accession>A0A367UIH3</accession>
<evidence type="ECO:0008006" key="5">
    <source>
        <dbReference type="Google" id="ProtNLM"/>
    </source>
</evidence>
<keyword evidence="2" id="KW-0472">Membrane</keyword>
<keyword evidence="2" id="KW-0812">Transmembrane</keyword>
<name>A0A367UIH3_9PROT</name>
<dbReference type="RefSeq" id="WP_114120462.1">
    <property type="nucleotide sequence ID" value="NZ_JPWA01000001.1"/>
</dbReference>
<dbReference type="EMBL" id="JPWA01000001">
    <property type="protein sequence ID" value="RCK07830.1"/>
    <property type="molecule type" value="Genomic_DNA"/>
</dbReference>
<dbReference type="InterPro" id="IPR049855">
    <property type="entry name" value="DotG/IcmE-like_C"/>
</dbReference>
<keyword evidence="4" id="KW-1185">Reference proteome</keyword>
<comment type="caution">
    <text evidence="3">The sequence shown here is derived from an EMBL/GenBank/DDBJ whole genome shotgun (WGS) entry which is preliminary data.</text>
</comment>
<evidence type="ECO:0000256" key="2">
    <source>
        <dbReference type="SAM" id="Phobius"/>
    </source>
</evidence>